<evidence type="ECO:0000259" key="1">
    <source>
        <dbReference type="Pfam" id="PF01507"/>
    </source>
</evidence>
<dbReference type="InterPro" id="IPR017598">
    <property type="entry name" value="SulphurTrfase_DndC"/>
</dbReference>
<dbReference type="PANTHER" id="PTHR43196">
    <property type="entry name" value="SULFATE ADENYLYLTRANSFERASE SUBUNIT 2"/>
    <property type="match status" value="1"/>
</dbReference>
<dbReference type="EMBL" id="OCYT01000062">
    <property type="protein sequence ID" value="SON77934.1"/>
    <property type="molecule type" value="Genomic_DNA"/>
</dbReference>
<feature type="domain" description="Phosphoadenosine phosphosulphate reductase" evidence="1">
    <location>
        <begin position="39"/>
        <end position="217"/>
    </location>
</feature>
<evidence type="ECO:0000313" key="5">
    <source>
        <dbReference type="Proteomes" id="UP000234181"/>
    </source>
</evidence>
<dbReference type="EMBL" id="OCYS01000054">
    <property type="protein sequence ID" value="SON83579.1"/>
    <property type="molecule type" value="Genomic_DNA"/>
</dbReference>
<evidence type="ECO:0000313" key="3">
    <source>
        <dbReference type="EMBL" id="SON83579.1"/>
    </source>
</evidence>
<dbReference type="InterPro" id="IPR014729">
    <property type="entry name" value="Rossmann-like_a/b/a_fold"/>
</dbReference>
<evidence type="ECO:0000313" key="4">
    <source>
        <dbReference type="Proteomes" id="UP000234166"/>
    </source>
</evidence>
<gene>
    <name evidence="2" type="ORF">XAP6984_1540004</name>
    <name evidence="3" type="ORF">XAP7430_1470013</name>
</gene>
<dbReference type="Proteomes" id="UP000234181">
    <property type="component" value="Unassembled WGS sequence"/>
</dbReference>
<dbReference type="InterPro" id="IPR050128">
    <property type="entry name" value="Sulfate_adenylyltrnsfr_sub2"/>
</dbReference>
<keyword evidence="5" id="KW-1185">Reference proteome</keyword>
<reference evidence="4 5" key="1">
    <citation type="submission" date="2017-10" db="EMBL/GenBank/DDBJ databases">
        <authorList>
            <person name="Regsiter A."/>
            <person name="William W."/>
        </authorList>
    </citation>
    <scope>NUCLEOTIDE SEQUENCE [LARGE SCALE GENOMIC DNA]</scope>
    <source>
        <strain evidence="2 5">CFBP6984</strain>
        <strain evidence="3 4">CFBP7430</strain>
    </source>
</reference>
<comment type="caution">
    <text evidence="3">The sequence shown here is derived from an EMBL/GenBank/DDBJ whole genome shotgun (WGS) entry which is preliminary data.</text>
</comment>
<dbReference type="InterPro" id="IPR002500">
    <property type="entry name" value="PAPS_reduct_dom"/>
</dbReference>
<protein>
    <submittedName>
        <fullName evidence="3">3'-phosphoadenosine 5'-phosphosulfate sulfotransferase</fullName>
    </submittedName>
</protein>
<accession>A0AB38DWJ4</accession>
<dbReference type="AlphaFoldDB" id="A0AB38DWJ4"/>
<organism evidence="3 4">
    <name type="scientific">Xanthomonas campestris pv. phaseoli</name>
    <dbReference type="NCBI Taxonomy" id="317013"/>
    <lineage>
        <taxon>Bacteria</taxon>
        <taxon>Pseudomonadati</taxon>
        <taxon>Pseudomonadota</taxon>
        <taxon>Gammaproteobacteria</taxon>
        <taxon>Lysobacterales</taxon>
        <taxon>Lysobacteraceae</taxon>
        <taxon>Xanthomonas</taxon>
    </lineage>
</organism>
<evidence type="ECO:0000313" key="2">
    <source>
        <dbReference type="EMBL" id="SON77934.1"/>
    </source>
</evidence>
<dbReference type="GO" id="GO:0003824">
    <property type="term" value="F:catalytic activity"/>
    <property type="evidence" value="ECO:0007669"/>
    <property type="project" value="InterPro"/>
</dbReference>
<dbReference type="Pfam" id="PF01507">
    <property type="entry name" value="PAPS_reduct"/>
    <property type="match status" value="1"/>
</dbReference>
<dbReference type="NCBIfam" id="TIGR03183">
    <property type="entry name" value="DNA_S_dndC"/>
    <property type="match status" value="1"/>
</dbReference>
<dbReference type="Gene3D" id="3.40.50.620">
    <property type="entry name" value="HUPs"/>
    <property type="match status" value="1"/>
</dbReference>
<dbReference type="SUPFAM" id="SSF52402">
    <property type="entry name" value="Adenine nucleotide alpha hydrolases-like"/>
    <property type="match status" value="1"/>
</dbReference>
<dbReference type="PANTHER" id="PTHR43196:SF2">
    <property type="entry name" value="PHOSPHOADENOSINE PHOSPHOSULFATE REDUCTASE"/>
    <property type="match status" value="1"/>
</dbReference>
<name>A0AB38DWJ4_XANCH</name>
<sequence>MMSIARPRPQMDPALGKKIQRIQQDIREEYLADHQHPWVIGFSGGKDSTLVTHLVFDVLMSLAPHERTREVHIVSNDTLVESPLVVTHVATVQSEIDHAANAWRMPVRVVTTRPETDSTFWVNLIGRGYPPPNRSFRWCTDRMKIQPTSQYIRSQADMAGQVILLLGVRRSESSTRAATVARYDNGERLNRHNDLLNCMVFRPIVELSTDEVWEYLAFTPPPWGGSHSALIQLYMDAGAAECPTVLSQDDAPGCGTSNSRFGCWTCTVVEKDKSLMGFVEAGYGEFSPLINFRDWLAGIRNDPERRLARRRNGKLTITNDGVFIPGPFTLETRREVLDRVLALERETKSKIIEESEVIRIREIWAEDASMFATRSVDEARAVAGSK</sequence>
<dbReference type="RefSeq" id="WP_236493329.1">
    <property type="nucleotide sequence ID" value="NZ_CP029284.1"/>
</dbReference>
<dbReference type="Proteomes" id="UP000234166">
    <property type="component" value="Unassembled WGS sequence"/>
</dbReference>
<proteinExistence type="predicted"/>